<dbReference type="AlphaFoldDB" id="A0A6C0LYS2"/>
<name>A0A6C0LYS2_9ZZZZ</name>
<evidence type="ECO:0000256" key="1">
    <source>
        <dbReference type="SAM" id="MobiDB-lite"/>
    </source>
</evidence>
<proteinExistence type="predicted"/>
<reference evidence="2" key="1">
    <citation type="journal article" date="2020" name="Nature">
        <title>Giant virus diversity and host interactions through global metagenomics.</title>
        <authorList>
            <person name="Schulz F."/>
            <person name="Roux S."/>
            <person name="Paez-Espino D."/>
            <person name="Jungbluth S."/>
            <person name="Walsh D.A."/>
            <person name="Denef V.J."/>
            <person name="McMahon K.D."/>
            <person name="Konstantinidis K.T."/>
            <person name="Eloe-Fadrosh E.A."/>
            <person name="Kyrpides N.C."/>
            <person name="Woyke T."/>
        </authorList>
    </citation>
    <scope>NUCLEOTIDE SEQUENCE</scope>
    <source>
        <strain evidence="2">GVMAG-S-1017745-26</strain>
    </source>
</reference>
<protein>
    <submittedName>
        <fullName evidence="2">Uncharacterized protein</fullName>
    </submittedName>
</protein>
<feature type="compositionally biased region" description="Polar residues" evidence="1">
    <location>
        <begin position="1"/>
        <end position="13"/>
    </location>
</feature>
<organism evidence="2">
    <name type="scientific">viral metagenome</name>
    <dbReference type="NCBI Taxonomy" id="1070528"/>
    <lineage>
        <taxon>unclassified sequences</taxon>
        <taxon>metagenomes</taxon>
        <taxon>organismal metagenomes</taxon>
    </lineage>
</organism>
<sequence>MDKTNNILKNKATSRIGGKGSQRRKKKFVRKKITDKQKDLLKKKINDINKKILSLNNNNYKKLRDFIDGLINDYITDLQRSDVNNNEQFNYSSIKKYGAGFIYKYFFYPINNEKILIKTDIYPFLKKNFKKSGQDLFQKLIDSIDQILVKKEYDINLENEKYDEELFNRALNFFNIQSDKKVHFKDIRSKYREYIDSNIKDDLGNDLYDKDRCSKYFSILSKQYNDYLKSN</sequence>
<evidence type="ECO:0000313" key="2">
    <source>
        <dbReference type="EMBL" id="QHU35178.1"/>
    </source>
</evidence>
<feature type="region of interest" description="Disordered" evidence="1">
    <location>
        <begin position="1"/>
        <end position="21"/>
    </location>
</feature>
<accession>A0A6C0LYS2</accession>
<dbReference type="EMBL" id="MN740584">
    <property type="protein sequence ID" value="QHU35178.1"/>
    <property type="molecule type" value="Genomic_DNA"/>
</dbReference>